<keyword evidence="3" id="KW-1185">Reference proteome</keyword>
<evidence type="ECO:0000256" key="1">
    <source>
        <dbReference type="SAM" id="MobiDB-lite"/>
    </source>
</evidence>
<comment type="caution">
    <text evidence="2">The sequence shown here is derived from an EMBL/GenBank/DDBJ whole genome shotgun (WGS) entry which is preliminary data.</text>
</comment>
<accession>A0AAD5Q5L4</accession>
<feature type="compositionally biased region" description="Basic and acidic residues" evidence="1">
    <location>
        <begin position="169"/>
        <end position="183"/>
    </location>
</feature>
<dbReference type="Proteomes" id="UP001209570">
    <property type="component" value="Unassembled WGS sequence"/>
</dbReference>
<evidence type="ECO:0000313" key="3">
    <source>
        <dbReference type="Proteomes" id="UP001209570"/>
    </source>
</evidence>
<dbReference type="AlphaFoldDB" id="A0AAD5Q5L4"/>
<sequence>MSSHVDKESDVDMNPQPVYEFIKAPALKSWDQASLIKWHRERRQYERKIDERRDFIDDEAIMEKINERSNTLLNEHIPDLDELFVKHLKMNMAEPDVDARVMDYFGSFDRIVEEHGLGDLLIVIQDFDAKTDEVKLFDLVVKRAKEQQHSHQMQQEADSKARPGQKASQKRDMPKQKPTDKQPPRTGCWHCKGNHWLKDCPVASDEEKTAALATMERLRGAKKAYLRSVRIAGPDPRINMAIVNDVFELPFVADTGADCNMIPRKVVDEMRDLDTLQSYKKLDQPVVVITAGSTKVQVDATSPLTPDDSNQE</sequence>
<name>A0AAD5Q5L4_PYTIN</name>
<reference evidence="2" key="1">
    <citation type="submission" date="2021-12" db="EMBL/GenBank/DDBJ databases">
        <title>Prjna785345.</title>
        <authorList>
            <person name="Rujirawat T."/>
            <person name="Krajaejun T."/>
        </authorList>
    </citation>
    <scope>NUCLEOTIDE SEQUENCE</scope>
    <source>
        <strain evidence="2">Pi057C3</strain>
    </source>
</reference>
<dbReference type="EMBL" id="JAKCXM010000903">
    <property type="protein sequence ID" value="KAJ0391666.1"/>
    <property type="molecule type" value="Genomic_DNA"/>
</dbReference>
<gene>
    <name evidence="2" type="ORF">P43SY_011197</name>
</gene>
<evidence type="ECO:0000313" key="2">
    <source>
        <dbReference type="EMBL" id="KAJ0391666.1"/>
    </source>
</evidence>
<feature type="region of interest" description="Disordered" evidence="1">
    <location>
        <begin position="147"/>
        <end position="188"/>
    </location>
</feature>
<proteinExistence type="predicted"/>
<protein>
    <submittedName>
        <fullName evidence="2">Uncharacterized protein</fullName>
    </submittedName>
</protein>
<organism evidence="2 3">
    <name type="scientific">Pythium insidiosum</name>
    <name type="common">Pythiosis disease agent</name>
    <dbReference type="NCBI Taxonomy" id="114742"/>
    <lineage>
        <taxon>Eukaryota</taxon>
        <taxon>Sar</taxon>
        <taxon>Stramenopiles</taxon>
        <taxon>Oomycota</taxon>
        <taxon>Peronosporomycetes</taxon>
        <taxon>Pythiales</taxon>
        <taxon>Pythiaceae</taxon>
        <taxon>Pythium</taxon>
    </lineage>
</organism>